<dbReference type="Proteomes" id="UP000619260">
    <property type="component" value="Unassembled WGS sequence"/>
</dbReference>
<comment type="catalytic activity">
    <reaction evidence="1">
        <text>ATP + protein L-histidine = ADP + protein N-phospho-L-histidine.</text>
        <dbReference type="EC" id="2.7.13.3"/>
    </reaction>
</comment>
<evidence type="ECO:0000256" key="9">
    <source>
        <dbReference type="SAM" id="Phobius"/>
    </source>
</evidence>
<dbReference type="Pfam" id="PF07730">
    <property type="entry name" value="HisKA_3"/>
    <property type="match status" value="1"/>
</dbReference>
<organism evidence="13 14">
    <name type="scientific">Virgisporangium aliadipatigenens</name>
    <dbReference type="NCBI Taxonomy" id="741659"/>
    <lineage>
        <taxon>Bacteria</taxon>
        <taxon>Bacillati</taxon>
        <taxon>Actinomycetota</taxon>
        <taxon>Actinomycetes</taxon>
        <taxon>Micromonosporales</taxon>
        <taxon>Micromonosporaceae</taxon>
        <taxon>Virgisporangium</taxon>
    </lineage>
</organism>
<feature type="domain" description="Signal transduction histidine kinase subgroup 3 dimerisation and phosphoacceptor" evidence="11">
    <location>
        <begin position="217"/>
        <end position="280"/>
    </location>
</feature>
<dbReference type="Pfam" id="PF02518">
    <property type="entry name" value="HATPase_c"/>
    <property type="match status" value="1"/>
</dbReference>
<dbReference type="InterPro" id="IPR003594">
    <property type="entry name" value="HATPase_dom"/>
</dbReference>
<keyword evidence="9" id="KW-0812">Transmembrane</keyword>
<accession>A0A8J4DQ97</accession>
<evidence type="ECO:0000256" key="6">
    <source>
        <dbReference type="ARBA" id="ARBA00022777"/>
    </source>
</evidence>
<evidence type="ECO:0000256" key="7">
    <source>
        <dbReference type="ARBA" id="ARBA00022840"/>
    </source>
</evidence>
<feature type="transmembrane region" description="Helical" evidence="9">
    <location>
        <begin position="46"/>
        <end position="65"/>
    </location>
</feature>
<evidence type="ECO:0000256" key="5">
    <source>
        <dbReference type="ARBA" id="ARBA00022741"/>
    </source>
</evidence>
<dbReference type="InterPro" id="IPR036890">
    <property type="entry name" value="HATPase_C_sf"/>
</dbReference>
<dbReference type="EMBL" id="BOPF01000007">
    <property type="protein sequence ID" value="GIJ45493.1"/>
    <property type="molecule type" value="Genomic_DNA"/>
</dbReference>
<dbReference type="Gene3D" id="3.30.565.10">
    <property type="entry name" value="Histidine kinase-like ATPase, C-terminal domain"/>
    <property type="match status" value="1"/>
</dbReference>
<dbReference type="InterPro" id="IPR011712">
    <property type="entry name" value="Sig_transdc_His_kin_sub3_dim/P"/>
</dbReference>
<name>A0A8J4DQ97_9ACTN</name>
<keyword evidence="8" id="KW-0902">Two-component regulatory system</keyword>
<dbReference type="RefSeq" id="WP_203899032.1">
    <property type="nucleotide sequence ID" value="NZ_BOPF01000007.1"/>
</dbReference>
<keyword evidence="5" id="KW-0547">Nucleotide-binding</keyword>
<dbReference type="GO" id="GO:0005524">
    <property type="term" value="F:ATP binding"/>
    <property type="evidence" value="ECO:0007669"/>
    <property type="project" value="UniProtKB-KW"/>
</dbReference>
<dbReference type="EC" id="2.7.13.3" evidence="2"/>
<dbReference type="PANTHER" id="PTHR24421">
    <property type="entry name" value="NITRATE/NITRITE SENSOR PROTEIN NARX-RELATED"/>
    <property type="match status" value="1"/>
</dbReference>
<dbReference type="InterPro" id="IPR050482">
    <property type="entry name" value="Sensor_HK_TwoCompSys"/>
</dbReference>
<evidence type="ECO:0000256" key="2">
    <source>
        <dbReference type="ARBA" id="ARBA00012438"/>
    </source>
</evidence>
<keyword evidence="3" id="KW-0597">Phosphoprotein</keyword>
<dbReference type="GO" id="GO:0000155">
    <property type="term" value="F:phosphorelay sensor kinase activity"/>
    <property type="evidence" value="ECO:0007669"/>
    <property type="project" value="InterPro"/>
</dbReference>
<dbReference type="PANTHER" id="PTHR24421:SF10">
    <property type="entry name" value="NITRATE_NITRITE SENSOR PROTEIN NARQ"/>
    <property type="match status" value="1"/>
</dbReference>
<evidence type="ECO:0000259" key="11">
    <source>
        <dbReference type="Pfam" id="PF07730"/>
    </source>
</evidence>
<dbReference type="GO" id="GO:0046983">
    <property type="term" value="F:protein dimerization activity"/>
    <property type="evidence" value="ECO:0007669"/>
    <property type="project" value="InterPro"/>
</dbReference>
<evidence type="ECO:0000259" key="12">
    <source>
        <dbReference type="Pfam" id="PF13796"/>
    </source>
</evidence>
<comment type="caution">
    <text evidence="13">The sequence shown here is derived from an EMBL/GenBank/DDBJ whole genome shotgun (WGS) entry which is preliminary data.</text>
</comment>
<evidence type="ECO:0000256" key="3">
    <source>
        <dbReference type="ARBA" id="ARBA00022553"/>
    </source>
</evidence>
<dbReference type="AlphaFoldDB" id="A0A8J4DQ97"/>
<dbReference type="Pfam" id="PF13796">
    <property type="entry name" value="Sensor"/>
    <property type="match status" value="1"/>
</dbReference>
<keyword evidence="6 13" id="KW-0418">Kinase</keyword>
<proteinExistence type="predicted"/>
<evidence type="ECO:0000256" key="8">
    <source>
        <dbReference type="ARBA" id="ARBA00023012"/>
    </source>
</evidence>
<evidence type="ECO:0000256" key="4">
    <source>
        <dbReference type="ARBA" id="ARBA00022679"/>
    </source>
</evidence>
<evidence type="ECO:0000259" key="10">
    <source>
        <dbReference type="Pfam" id="PF02518"/>
    </source>
</evidence>
<keyword evidence="9" id="KW-1133">Transmembrane helix</keyword>
<feature type="domain" description="Putative sensor" evidence="12">
    <location>
        <begin position="19"/>
        <end position="189"/>
    </location>
</feature>
<dbReference type="Gene3D" id="1.20.5.1930">
    <property type="match status" value="1"/>
</dbReference>
<dbReference type="CDD" id="cd16917">
    <property type="entry name" value="HATPase_UhpB-NarQ-NarX-like"/>
    <property type="match status" value="1"/>
</dbReference>
<dbReference type="InterPro" id="IPR025828">
    <property type="entry name" value="Put_sensor_dom"/>
</dbReference>
<dbReference type="SUPFAM" id="SSF55874">
    <property type="entry name" value="ATPase domain of HSP90 chaperone/DNA topoisomerase II/histidine kinase"/>
    <property type="match status" value="1"/>
</dbReference>
<keyword evidence="4" id="KW-0808">Transferase</keyword>
<protein>
    <recommendedName>
        <fullName evidence="2">histidine kinase</fullName>
        <ecNumber evidence="2">2.7.13.3</ecNumber>
    </recommendedName>
</protein>
<keyword evidence="14" id="KW-1185">Reference proteome</keyword>
<dbReference type="GO" id="GO:0016020">
    <property type="term" value="C:membrane"/>
    <property type="evidence" value="ECO:0007669"/>
    <property type="project" value="InterPro"/>
</dbReference>
<keyword evidence="9" id="KW-0472">Membrane</keyword>
<feature type="transmembrane region" description="Helical" evidence="9">
    <location>
        <begin position="111"/>
        <end position="137"/>
    </location>
</feature>
<evidence type="ECO:0000256" key="1">
    <source>
        <dbReference type="ARBA" id="ARBA00000085"/>
    </source>
</evidence>
<feature type="domain" description="Histidine kinase/HSP90-like ATPase" evidence="10">
    <location>
        <begin position="317"/>
        <end position="398"/>
    </location>
</feature>
<sequence length="400" mass="42607">MRRLFGAPFAARTWREYAYALLATLFAVPAFVLVGVLGIVASVGTLVMVGLPVLIGVLVLARASVRWHRIPARAVLGWDWPSPPPRRRRSYVAVLGDGVAWRALLYALAHFPLVVTAAYLGGVLVVSGTLFLTYPLWWLVVPDAFGLVDDATWAQTLWPSVQGFAAVMTFPWLVRLLVGVDRVLVRVLLEPGGERRRIAALETGRDVLTADAARTLRRVERDLHDGTQARLVSLGVTLSRIEQRVDDPAVAGLVTAAQETVTEALAELRDIVRRIHPPALDAGLATALETLAARNAVPTTLAVDLPVAPSDATATAAYFAVAELLANVTRHASATRAEVRVRGDGDGLRLVVRDDGRGGAAVGTGSGLRGLAERARALDGTFAIDSPAGGPTAITMTLGR</sequence>
<evidence type="ECO:0000313" key="14">
    <source>
        <dbReference type="Proteomes" id="UP000619260"/>
    </source>
</evidence>
<keyword evidence="7" id="KW-0067">ATP-binding</keyword>
<feature type="transmembrane region" description="Helical" evidence="9">
    <location>
        <begin position="157"/>
        <end position="178"/>
    </location>
</feature>
<evidence type="ECO:0000313" key="13">
    <source>
        <dbReference type="EMBL" id="GIJ45493.1"/>
    </source>
</evidence>
<gene>
    <name evidence="13" type="ORF">Val02_23790</name>
</gene>
<reference evidence="13" key="1">
    <citation type="submission" date="2021-01" db="EMBL/GenBank/DDBJ databases">
        <title>Whole genome shotgun sequence of Virgisporangium aliadipatigenens NBRC 105644.</title>
        <authorList>
            <person name="Komaki H."/>
            <person name="Tamura T."/>
        </authorList>
    </citation>
    <scope>NUCLEOTIDE SEQUENCE</scope>
    <source>
        <strain evidence="13">NBRC 105644</strain>
    </source>
</reference>
<feature type="transmembrane region" description="Helical" evidence="9">
    <location>
        <begin position="20"/>
        <end position="40"/>
    </location>
</feature>